<accession>D8S606</accession>
<feature type="domain" description="PPM-type phosphatase" evidence="10">
    <location>
        <begin position="6"/>
        <end position="250"/>
    </location>
</feature>
<evidence type="ECO:0000256" key="2">
    <source>
        <dbReference type="ARBA" id="ARBA00001946"/>
    </source>
</evidence>
<dbReference type="AlphaFoldDB" id="D8S606"/>
<keyword evidence="5 9" id="KW-0378">Hydrolase</keyword>
<dbReference type="KEGG" id="smo:SELMODRAFT_36106"/>
<protein>
    <recommendedName>
        <fullName evidence="3">protein-serine/threonine phosphatase</fullName>
        <ecNumber evidence="3">3.1.3.16</ecNumber>
    </recommendedName>
</protein>
<dbReference type="SMART" id="SM00332">
    <property type="entry name" value="PP2Cc"/>
    <property type="match status" value="1"/>
</dbReference>
<dbReference type="InterPro" id="IPR000222">
    <property type="entry name" value="PP2C_BS"/>
</dbReference>
<dbReference type="PROSITE" id="PS01032">
    <property type="entry name" value="PPM_1"/>
    <property type="match status" value="1"/>
</dbReference>
<dbReference type="Gene3D" id="3.60.40.10">
    <property type="entry name" value="PPM-type phosphatase domain"/>
    <property type="match status" value="1"/>
</dbReference>
<evidence type="ECO:0000256" key="6">
    <source>
        <dbReference type="ARBA" id="ARBA00022842"/>
    </source>
</evidence>
<dbReference type="KEGG" id="smo:SELMODRAFT_36103"/>
<dbReference type="InterPro" id="IPR015655">
    <property type="entry name" value="PP2C"/>
</dbReference>
<dbReference type="InParanoid" id="D8S606"/>
<dbReference type="Pfam" id="PF00481">
    <property type="entry name" value="PP2C"/>
    <property type="match status" value="1"/>
</dbReference>
<evidence type="ECO:0000256" key="4">
    <source>
        <dbReference type="ARBA" id="ARBA00022723"/>
    </source>
</evidence>
<comment type="similarity">
    <text evidence="9">Belongs to the PP2C family.</text>
</comment>
<evidence type="ECO:0000313" key="11">
    <source>
        <dbReference type="EMBL" id="EFJ20264.1"/>
    </source>
</evidence>
<dbReference type="PROSITE" id="PS51746">
    <property type="entry name" value="PPM_2"/>
    <property type="match status" value="1"/>
</dbReference>
<dbReference type="EMBL" id="GL377603">
    <property type="protein sequence ID" value="EFJ20264.1"/>
    <property type="molecule type" value="Genomic_DNA"/>
</dbReference>
<evidence type="ECO:0000259" key="10">
    <source>
        <dbReference type="PROSITE" id="PS51746"/>
    </source>
</evidence>
<dbReference type="InterPro" id="IPR001932">
    <property type="entry name" value="PPM-type_phosphatase-like_dom"/>
</dbReference>
<organism evidence="13">
    <name type="scientific">Selaginella moellendorffii</name>
    <name type="common">Spikemoss</name>
    <dbReference type="NCBI Taxonomy" id="88036"/>
    <lineage>
        <taxon>Eukaryota</taxon>
        <taxon>Viridiplantae</taxon>
        <taxon>Streptophyta</taxon>
        <taxon>Embryophyta</taxon>
        <taxon>Tracheophyta</taxon>
        <taxon>Lycopodiopsida</taxon>
        <taxon>Selaginellales</taxon>
        <taxon>Selaginellaceae</taxon>
        <taxon>Selaginella</taxon>
    </lineage>
</organism>
<evidence type="ECO:0000256" key="9">
    <source>
        <dbReference type="RuleBase" id="RU003465"/>
    </source>
</evidence>
<keyword evidence="13" id="KW-1185">Reference proteome</keyword>
<dbReference type="eggNOG" id="KOG0698">
    <property type="taxonomic scope" value="Eukaryota"/>
</dbReference>
<keyword evidence="7 9" id="KW-0904">Protein phosphatase</keyword>
<comment type="cofactor">
    <cofactor evidence="2">
        <name>Mg(2+)</name>
        <dbReference type="ChEBI" id="CHEBI:18420"/>
    </cofactor>
</comment>
<comment type="cofactor">
    <cofactor evidence="1">
        <name>Mn(2+)</name>
        <dbReference type="ChEBI" id="CHEBI:29035"/>
    </cofactor>
</comment>
<dbReference type="GO" id="GO:0046872">
    <property type="term" value="F:metal ion binding"/>
    <property type="evidence" value="ECO:0007669"/>
    <property type="project" value="UniProtKB-KW"/>
</dbReference>
<feature type="non-terminal residue" evidence="11">
    <location>
        <position position="250"/>
    </location>
</feature>
<dbReference type="OrthoDB" id="10264738at2759"/>
<feature type="non-terminal residue" evidence="11">
    <location>
        <position position="1"/>
    </location>
</feature>
<evidence type="ECO:0000256" key="7">
    <source>
        <dbReference type="ARBA" id="ARBA00022912"/>
    </source>
</evidence>
<dbReference type="SUPFAM" id="SSF81606">
    <property type="entry name" value="PP2C-like"/>
    <property type="match status" value="1"/>
</dbReference>
<keyword evidence="8" id="KW-0464">Manganese</keyword>
<dbReference type="CDD" id="cd00143">
    <property type="entry name" value="PP2Cc"/>
    <property type="match status" value="1"/>
</dbReference>
<evidence type="ECO:0000313" key="13">
    <source>
        <dbReference type="Proteomes" id="UP000001514"/>
    </source>
</evidence>
<dbReference type="GO" id="GO:0007165">
    <property type="term" value="P:signal transduction"/>
    <property type="evidence" value="ECO:0000318"/>
    <property type="project" value="GO_Central"/>
</dbReference>
<evidence type="ECO:0000313" key="12">
    <source>
        <dbReference type="EMBL" id="EFJ20266.1"/>
    </source>
</evidence>
<dbReference type="EC" id="3.1.3.16" evidence="3"/>
<dbReference type="EMBL" id="GL377603">
    <property type="protein sequence ID" value="EFJ20266.1"/>
    <property type="molecule type" value="Genomic_DNA"/>
</dbReference>
<dbReference type="HOGENOM" id="CLU_013173_4_1_1"/>
<evidence type="ECO:0000256" key="8">
    <source>
        <dbReference type="ARBA" id="ARBA00023211"/>
    </source>
</evidence>
<evidence type="ECO:0000256" key="3">
    <source>
        <dbReference type="ARBA" id="ARBA00013081"/>
    </source>
</evidence>
<dbReference type="GO" id="GO:0004722">
    <property type="term" value="F:protein serine/threonine phosphatase activity"/>
    <property type="evidence" value="ECO:0000318"/>
    <property type="project" value="GO_Central"/>
</dbReference>
<reference evidence="11 13" key="1">
    <citation type="journal article" date="2011" name="Science">
        <title>The Selaginella genome identifies genetic changes associated with the evolution of vascular plants.</title>
        <authorList>
            <person name="Banks J.A."/>
            <person name="Nishiyama T."/>
            <person name="Hasebe M."/>
            <person name="Bowman J.L."/>
            <person name="Gribskov M."/>
            <person name="dePamphilis C."/>
            <person name="Albert V.A."/>
            <person name="Aono N."/>
            <person name="Aoyama T."/>
            <person name="Ambrose B.A."/>
            <person name="Ashton N.W."/>
            <person name="Axtell M.J."/>
            <person name="Barker E."/>
            <person name="Barker M.S."/>
            <person name="Bennetzen J.L."/>
            <person name="Bonawitz N.D."/>
            <person name="Chapple C."/>
            <person name="Cheng C."/>
            <person name="Correa L.G."/>
            <person name="Dacre M."/>
            <person name="DeBarry J."/>
            <person name="Dreyer I."/>
            <person name="Elias M."/>
            <person name="Engstrom E.M."/>
            <person name="Estelle M."/>
            <person name="Feng L."/>
            <person name="Finet C."/>
            <person name="Floyd S.K."/>
            <person name="Frommer W.B."/>
            <person name="Fujita T."/>
            <person name="Gramzow L."/>
            <person name="Gutensohn M."/>
            <person name="Harholt J."/>
            <person name="Hattori M."/>
            <person name="Heyl A."/>
            <person name="Hirai T."/>
            <person name="Hiwatashi Y."/>
            <person name="Ishikawa M."/>
            <person name="Iwata M."/>
            <person name="Karol K.G."/>
            <person name="Koehler B."/>
            <person name="Kolukisaoglu U."/>
            <person name="Kubo M."/>
            <person name="Kurata T."/>
            <person name="Lalonde S."/>
            <person name="Li K."/>
            <person name="Li Y."/>
            <person name="Litt A."/>
            <person name="Lyons E."/>
            <person name="Manning G."/>
            <person name="Maruyama T."/>
            <person name="Michael T.P."/>
            <person name="Mikami K."/>
            <person name="Miyazaki S."/>
            <person name="Morinaga S."/>
            <person name="Murata T."/>
            <person name="Mueller-Roeber B."/>
            <person name="Nelson D.R."/>
            <person name="Obara M."/>
            <person name="Oguri Y."/>
            <person name="Olmstead R.G."/>
            <person name="Onodera N."/>
            <person name="Petersen B.L."/>
            <person name="Pils B."/>
            <person name="Prigge M."/>
            <person name="Rensing S.A."/>
            <person name="Riano-Pachon D.M."/>
            <person name="Roberts A.W."/>
            <person name="Sato Y."/>
            <person name="Scheller H.V."/>
            <person name="Schulz B."/>
            <person name="Schulz C."/>
            <person name="Shakirov E.V."/>
            <person name="Shibagaki N."/>
            <person name="Shinohara N."/>
            <person name="Shippen D.E."/>
            <person name="Soerensen I."/>
            <person name="Sotooka R."/>
            <person name="Sugimoto N."/>
            <person name="Sugita M."/>
            <person name="Sumikawa N."/>
            <person name="Tanurdzic M."/>
            <person name="Theissen G."/>
            <person name="Ulvskov P."/>
            <person name="Wakazuki S."/>
            <person name="Weng J.K."/>
            <person name="Willats W.W."/>
            <person name="Wipf D."/>
            <person name="Wolf P.G."/>
            <person name="Yang L."/>
            <person name="Zimmer A.D."/>
            <person name="Zhu Q."/>
            <person name="Mitros T."/>
            <person name="Hellsten U."/>
            <person name="Loque D."/>
            <person name="Otillar R."/>
            <person name="Salamov A."/>
            <person name="Schmutz J."/>
            <person name="Shapiro H."/>
            <person name="Lindquist E."/>
            <person name="Lucas S."/>
            <person name="Rokhsar D."/>
            <person name="Grigoriev I.V."/>
        </authorList>
    </citation>
    <scope>NUCLEOTIDE SEQUENCE [LARGE SCALE GENOMIC DNA]</scope>
</reference>
<keyword evidence="4" id="KW-0479">Metal-binding</keyword>
<proteinExistence type="inferred from homology"/>
<sequence length="250" mass="27161">ENSRIRVGAAATQGAKRRMEDVYTVIPDLDAKSSFIAVFDGHGGCAAARFCARNLHRHLVASSHYKKGDFASGFREVFLKMDEMMQSKAGTEELERLERENTSPLYSWNSITGTSPGSHGTTAVAVLVRDDKLVIAHAGDSYCIIWRDNQAVPVTIDHNVQSRPDDAERATRAGAVVMKNKWIQLNGVSVGGEVGAMGLQVTRSLGDFRWKSNAGLGRDEQAVVALPDVVEIDLRRDGGCEFLVLASDGV</sequence>
<dbReference type="InterPro" id="IPR036457">
    <property type="entry name" value="PPM-type-like_dom_sf"/>
</dbReference>
<evidence type="ECO:0000256" key="1">
    <source>
        <dbReference type="ARBA" id="ARBA00001936"/>
    </source>
</evidence>
<dbReference type="PANTHER" id="PTHR13832">
    <property type="entry name" value="PROTEIN PHOSPHATASE 2C"/>
    <property type="match status" value="1"/>
</dbReference>
<dbReference type="STRING" id="88036.D8S606"/>
<gene>
    <name evidence="11" type="ORF">SELMODRAFT_36103</name>
    <name evidence="12" type="ORF">SELMODRAFT_36106</name>
</gene>
<dbReference type="Gramene" id="EFJ20264">
    <property type="protein sequence ID" value="EFJ20264"/>
    <property type="gene ID" value="SELMODRAFT_36103"/>
</dbReference>
<evidence type="ECO:0000256" key="5">
    <source>
        <dbReference type="ARBA" id="ARBA00022801"/>
    </source>
</evidence>
<keyword evidence="6" id="KW-0460">Magnesium</keyword>
<dbReference type="Gramene" id="EFJ20266">
    <property type="protein sequence ID" value="EFJ20266"/>
    <property type="gene ID" value="SELMODRAFT_36106"/>
</dbReference>
<dbReference type="Proteomes" id="UP000001514">
    <property type="component" value="Unassembled WGS sequence"/>
</dbReference>
<name>D8S606_SELML</name>
<dbReference type="PANTHER" id="PTHR13832:SF848">
    <property type="entry name" value="PPM-TYPE PHOSPHATASE DOMAIN-CONTAINING PROTEIN"/>
    <property type="match status" value="1"/>
</dbReference>